<keyword evidence="1" id="KW-0812">Transmembrane</keyword>
<dbReference type="Gene3D" id="2.60.40.4070">
    <property type="match status" value="1"/>
</dbReference>
<dbReference type="Gene3D" id="3.40.50.11970">
    <property type="match status" value="1"/>
</dbReference>
<accession>A0A7C6EF50</accession>
<sequence length="728" mass="82851">MLRKALLEAERRLLKAVGIFILIIISPIMAREWTIMVYMGGDNGMSDQVYADLAEMTAVGSTPQVQIIAQVDNLPSDPNPTTRRYRIEQDTLKLIADLGEKDMADLAVLLDFIRYCRSNYPAEKYCLVLWDHGSGWYPKGLSQASIIYDYTDSDSISVTTGELNLLFTEIRRTLGKKLNLLVFDACLMGEVEIAYEVKEGAEIMVGSEGLIPFDGLPYEPILTGIVTQPELTPKEFAQTIVQNYADYYNFVDVCLAAVDLTQLENLGRELKNLLEYLRGFAQDTIFVTGRNQVQTFPEDNIRPPRSTDEYIDLYDFLSQTKVIAPGQYEPVLSLLDSIIFANQVSGTYYPQAFGLSVWFPDNYLRFKQRALSYLGLGFAQKTGWLEFLNQYYSSDDIKPPMTHLRISEVGSKNNFTVYWDAVYDFSGVTYELTEVTGESEVFSDLANDTNNWHLSASGFTISTHRYFSSPSAFFSGNGNNLNCTLKLKRPVLIPHGGLLSFYLYYNTEENWTGDRFKRDILYLEIATDSVWQTIDSFYGTSPNWTECRYLLNPPLARFGFSYRTDSSVYLPDGGVYIDNIKIIKFGNCRTIVTNYPDTSFNIFNVARDTYRYLVTPTDGFGNKGVVSHFASVLVKNYAEPYSKPNPFFTGCDIICNFPDTAEPKVYIYTLSGELVKDFKFEELERSDDIWRVWWDGKNWRGKEVGSGIYLVLVKGKKFLRLGKIAKVK</sequence>
<name>A0A7C6EF50_UNCW3</name>
<dbReference type="AlphaFoldDB" id="A0A7C6EF50"/>
<gene>
    <name evidence="2" type="ORF">ENW73_02085</name>
</gene>
<dbReference type="PANTHER" id="PTHR37835:SF1">
    <property type="entry name" value="ALPHA-CLOSTRIPAIN"/>
    <property type="match status" value="1"/>
</dbReference>
<organism evidence="2">
    <name type="scientific">candidate division WOR-3 bacterium</name>
    <dbReference type="NCBI Taxonomy" id="2052148"/>
    <lineage>
        <taxon>Bacteria</taxon>
        <taxon>Bacteria division WOR-3</taxon>
    </lineage>
</organism>
<keyword evidence="1" id="KW-0472">Membrane</keyword>
<dbReference type="EMBL" id="DTLI01000050">
    <property type="protein sequence ID" value="HHS51643.1"/>
    <property type="molecule type" value="Genomic_DNA"/>
</dbReference>
<reference evidence="2" key="1">
    <citation type="journal article" date="2020" name="mSystems">
        <title>Genome- and Community-Level Interaction Insights into Carbon Utilization and Element Cycling Functions of Hydrothermarchaeota in Hydrothermal Sediment.</title>
        <authorList>
            <person name="Zhou Z."/>
            <person name="Liu Y."/>
            <person name="Xu W."/>
            <person name="Pan J."/>
            <person name="Luo Z.H."/>
            <person name="Li M."/>
        </authorList>
    </citation>
    <scope>NUCLEOTIDE SEQUENCE [LARGE SCALE GENOMIC DNA]</scope>
    <source>
        <strain evidence="2">SpSt-876</strain>
    </source>
</reference>
<evidence type="ECO:0008006" key="3">
    <source>
        <dbReference type="Google" id="ProtNLM"/>
    </source>
</evidence>
<protein>
    <recommendedName>
        <fullName evidence="3">Peptidase C11 clostripain</fullName>
    </recommendedName>
</protein>
<evidence type="ECO:0000256" key="1">
    <source>
        <dbReference type="SAM" id="Phobius"/>
    </source>
</evidence>
<feature type="transmembrane region" description="Helical" evidence="1">
    <location>
        <begin position="12"/>
        <end position="30"/>
    </location>
</feature>
<dbReference type="Pfam" id="PF03415">
    <property type="entry name" value="Peptidase_C11"/>
    <property type="match status" value="1"/>
</dbReference>
<proteinExistence type="predicted"/>
<dbReference type="InterPro" id="IPR005077">
    <property type="entry name" value="Peptidase_C11"/>
</dbReference>
<dbReference type="PANTHER" id="PTHR37835">
    <property type="entry name" value="ALPHA-CLOSTRIPAIN"/>
    <property type="match status" value="1"/>
</dbReference>
<keyword evidence="1" id="KW-1133">Transmembrane helix</keyword>
<evidence type="ECO:0000313" key="2">
    <source>
        <dbReference type="EMBL" id="HHS51643.1"/>
    </source>
</evidence>
<comment type="caution">
    <text evidence="2">The sequence shown here is derived from an EMBL/GenBank/DDBJ whole genome shotgun (WGS) entry which is preliminary data.</text>
</comment>